<evidence type="ECO:0000313" key="8">
    <source>
        <dbReference type="EMBL" id="ODQ75807.1"/>
    </source>
</evidence>
<dbReference type="InterPro" id="IPR013749">
    <property type="entry name" value="PM/HMP-P_kinase-1"/>
</dbReference>
<dbReference type="InterPro" id="IPR004625">
    <property type="entry name" value="PyrdxlKinase"/>
</dbReference>
<dbReference type="SUPFAM" id="SSF53613">
    <property type="entry name" value="Ribokinase-like"/>
    <property type="match status" value="1"/>
</dbReference>
<evidence type="ECO:0000259" key="7">
    <source>
        <dbReference type="Pfam" id="PF08543"/>
    </source>
</evidence>
<evidence type="ECO:0000313" key="9">
    <source>
        <dbReference type="Proteomes" id="UP000094385"/>
    </source>
</evidence>
<dbReference type="InterPro" id="IPR029056">
    <property type="entry name" value="Ribokinase-like"/>
</dbReference>
<evidence type="ECO:0000256" key="6">
    <source>
        <dbReference type="ARBA" id="ARBA00022840"/>
    </source>
</evidence>
<evidence type="ECO:0000256" key="2">
    <source>
        <dbReference type="ARBA" id="ARBA00012104"/>
    </source>
</evidence>
<dbReference type="Pfam" id="PF08543">
    <property type="entry name" value="Phos_pyr_kin"/>
    <property type="match status" value="1"/>
</dbReference>
<name>A0A1E3QFM4_LIPST</name>
<protein>
    <recommendedName>
        <fullName evidence="2">pyridoxal kinase</fullName>
        <ecNumber evidence="2">2.7.1.35</ecNumber>
    </recommendedName>
</protein>
<dbReference type="PANTHER" id="PTHR10534">
    <property type="entry name" value="PYRIDOXAL KINASE"/>
    <property type="match status" value="1"/>
</dbReference>
<reference evidence="8 9" key="1">
    <citation type="journal article" date="2016" name="Proc. Natl. Acad. Sci. U.S.A.">
        <title>Comparative genomics of biotechnologically important yeasts.</title>
        <authorList>
            <person name="Riley R."/>
            <person name="Haridas S."/>
            <person name="Wolfe K.H."/>
            <person name="Lopes M.R."/>
            <person name="Hittinger C.T."/>
            <person name="Goeker M."/>
            <person name="Salamov A.A."/>
            <person name="Wisecaver J.H."/>
            <person name="Long T.M."/>
            <person name="Calvey C.H."/>
            <person name="Aerts A.L."/>
            <person name="Barry K.W."/>
            <person name="Choi C."/>
            <person name="Clum A."/>
            <person name="Coughlan A.Y."/>
            <person name="Deshpande S."/>
            <person name="Douglass A.P."/>
            <person name="Hanson S.J."/>
            <person name="Klenk H.-P."/>
            <person name="LaButti K.M."/>
            <person name="Lapidus A."/>
            <person name="Lindquist E.A."/>
            <person name="Lipzen A.M."/>
            <person name="Meier-Kolthoff J.P."/>
            <person name="Ohm R.A."/>
            <person name="Otillar R.P."/>
            <person name="Pangilinan J.L."/>
            <person name="Peng Y."/>
            <person name="Rokas A."/>
            <person name="Rosa C.A."/>
            <person name="Scheuner C."/>
            <person name="Sibirny A.A."/>
            <person name="Slot J.C."/>
            <person name="Stielow J.B."/>
            <person name="Sun H."/>
            <person name="Kurtzman C.P."/>
            <person name="Blackwell M."/>
            <person name="Grigoriev I.V."/>
            <person name="Jeffries T.W."/>
        </authorList>
    </citation>
    <scope>NUCLEOTIDE SEQUENCE [LARGE SCALE GENOMIC DNA]</scope>
    <source>
        <strain evidence="8 9">NRRL Y-11557</strain>
    </source>
</reference>
<dbReference type="PANTHER" id="PTHR10534:SF2">
    <property type="entry name" value="PYRIDOXAL KINASE"/>
    <property type="match status" value="1"/>
</dbReference>
<dbReference type="OrthoDB" id="2104723at2759"/>
<dbReference type="GO" id="GO:0008478">
    <property type="term" value="F:pyridoxal kinase activity"/>
    <property type="evidence" value="ECO:0007669"/>
    <property type="project" value="UniProtKB-EC"/>
</dbReference>
<accession>A0A1E3QFM4</accession>
<dbReference type="GO" id="GO:0009443">
    <property type="term" value="P:pyridoxal 5'-phosphate salvage"/>
    <property type="evidence" value="ECO:0007669"/>
    <property type="project" value="InterPro"/>
</dbReference>
<dbReference type="STRING" id="675824.A0A1E3QFM4"/>
<sequence length="343" mass="38310">MADAKRVLAVSSHVVHGYVGNRASTLPLQLLYWDVDVLNTVSFSNHTGYTQWRGDRHSAQHIREIYTGLKMNTLTDYDVVVTGYIPGAEAVREVGAVVQELRRDNAELGREVLWILDPVMGDEEKLYVAPDVIPVYESLLPLATVITPNQFEAELLSGIKFQSAPDIKTALCTLYDKFGTPNIVISSAVAADDAKKEEFVCAGQTRRKDGSLLQFYLRLPFINAYFTGTGDLFASLMSDRFWTYYTAAKGADGDVPDAELPLVRAVEDVSAIVQAVLRNTADEVQKYNIREDKMAAETGIPRPEPGTKERRIRDMKFGELRLIQSQDKIRVPEVVVKARFDFA</sequence>
<dbReference type="Gene3D" id="3.40.1190.20">
    <property type="match status" value="1"/>
</dbReference>
<dbReference type="EMBL" id="KV454290">
    <property type="protein sequence ID" value="ODQ75807.1"/>
    <property type="molecule type" value="Genomic_DNA"/>
</dbReference>
<dbReference type="CDD" id="cd01173">
    <property type="entry name" value="pyridoxal_pyridoxamine_kinase"/>
    <property type="match status" value="1"/>
</dbReference>
<dbReference type="EC" id="2.7.1.35" evidence="2"/>
<feature type="domain" description="Pyridoxamine kinase/Phosphomethylpyrimidine kinase" evidence="7">
    <location>
        <begin position="113"/>
        <end position="235"/>
    </location>
</feature>
<keyword evidence="5" id="KW-0418">Kinase</keyword>
<keyword evidence="4" id="KW-0547">Nucleotide-binding</keyword>
<keyword evidence="3" id="KW-0808">Transferase</keyword>
<dbReference type="NCBIfam" id="TIGR00687">
    <property type="entry name" value="pyridox_kin"/>
    <property type="match status" value="1"/>
</dbReference>
<dbReference type="GO" id="GO:0005829">
    <property type="term" value="C:cytosol"/>
    <property type="evidence" value="ECO:0007669"/>
    <property type="project" value="TreeGrafter"/>
</dbReference>
<organism evidence="8 9">
    <name type="scientific">Lipomyces starkeyi NRRL Y-11557</name>
    <dbReference type="NCBI Taxonomy" id="675824"/>
    <lineage>
        <taxon>Eukaryota</taxon>
        <taxon>Fungi</taxon>
        <taxon>Dikarya</taxon>
        <taxon>Ascomycota</taxon>
        <taxon>Saccharomycotina</taxon>
        <taxon>Lipomycetes</taxon>
        <taxon>Lipomycetales</taxon>
        <taxon>Lipomycetaceae</taxon>
        <taxon>Lipomyces</taxon>
    </lineage>
</organism>
<dbReference type="GO" id="GO:0005524">
    <property type="term" value="F:ATP binding"/>
    <property type="evidence" value="ECO:0007669"/>
    <property type="project" value="UniProtKB-KW"/>
</dbReference>
<evidence type="ECO:0000256" key="4">
    <source>
        <dbReference type="ARBA" id="ARBA00022741"/>
    </source>
</evidence>
<gene>
    <name evidence="8" type="ORF">LIPSTDRAFT_1228</name>
</gene>
<proteinExistence type="inferred from homology"/>
<evidence type="ECO:0000256" key="5">
    <source>
        <dbReference type="ARBA" id="ARBA00022777"/>
    </source>
</evidence>
<comment type="similarity">
    <text evidence="1">Belongs to the pyridoxine kinase family.</text>
</comment>
<evidence type="ECO:0000256" key="3">
    <source>
        <dbReference type="ARBA" id="ARBA00022679"/>
    </source>
</evidence>
<dbReference type="AlphaFoldDB" id="A0A1E3QFM4"/>
<keyword evidence="9" id="KW-1185">Reference proteome</keyword>
<keyword evidence="6" id="KW-0067">ATP-binding</keyword>
<evidence type="ECO:0000256" key="1">
    <source>
        <dbReference type="ARBA" id="ARBA00008805"/>
    </source>
</evidence>
<dbReference type="Proteomes" id="UP000094385">
    <property type="component" value="Unassembled WGS sequence"/>
</dbReference>